<organism evidence="1 2">
    <name type="scientific">Camellia lanceoleosa</name>
    <dbReference type="NCBI Taxonomy" id="1840588"/>
    <lineage>
        <taxon>Eukaryota</taxon>
        <taxon>Viridiplantae</taxon>
        <taxon>Streptophyta</taxon>
        <taxon>Embryophyta</taxon>
        <taxon>Tracheophyta</taxon>
        <taxon>Spermatophyta</taxon>
        <taxon>Magnoliopsida</taxon>
        <taxon>eudicotyledons</taxon>
        <taxon>Gunneridae</taxon>
        <taxon>Pentapetalae</taxon>
        <taxon>asterids</taxon>
        <taxon>Ericales</taxon>
        <taxon>Theaceae</taxon>
        <taxon>Camellia</taxon>
    </lineage>
</organism>
<dbReference type="EMBL" id="CM045763">
    <property type="protein sequence ID" value="KAI8021008.1"/>
    <property type="molecule type" value="Genomic_DNA"/>
</dbReference>
<evidence type="ECO:0000313" key="1">
    <source>
        <dbReference type="EMBL" id="KAI8021008.1"/>
    </source>
</evidence>
<keyword evidence="2" id="KW-1185">Reference proteome</keyword>
<proteinExistence type="predicted"/>
<sequence length="1974" mass="221866">MSDNHDSNQVLNGSEAVENGDSNDFQSAPVRDDDGTGTGYSGDVSVNQEPSSLQVDHVDHSNGVLLTRGDSLENGPSDVKLAEDGGKEEMFVDCPDELIVSDNREAMAIAETEERSDEKDDLQDTHVHESDNRTQVHDLTDELVHLRAMLEKTIGEKEGSVKDYKEERDAFMKELAKLRQQLKALNGQRSVLNENPGDLVNGLPEEEMGDVGQKISLFDNALHDMMNECSTFVRNALEVQLQTEGKFKELHAMLFMKDQEIEYLHAKVEDEHQSIEAITNRVVASLAMVANEEELLDDSITGKISLVEKNTSLLIEKYNNFLSEIDLLRQCLTEVRSDFSVQDEFGTTFVAARDALLELKRKEVDLAEKISYLEDENKKLVEQLDKSKEMEKMANADVEKVRAELEHEKARYANTKEKLSLAVTKGKALVQQRDSLKQSLAEKTSGLEKCLTELQEKSSALEAAEKSKAELVGAENFVASLQETLSQRDTVLAKCEDVLSQITAPQEVQSADIMERIRWLADERNTLNSALSQRDTILAECEDVLSLTTASQELQSADMMERIRWLVDERNTLKGVALELHKLIDGLSLIDVQEKFSSSDLESRVSWLVESFSQAKGEANKLQDEIARTSEAAHNEIERLTASLLAETQEKNYLQDEIVRTSEAAHNEMERLTTSLLAETLEKNYLQEELEELTHKYKEIVEKECQVSVEKDRVVSMLLEVSGITKDSQEEASQPASDAAMLIDRCFGKIKDQSNASLESSGLDAEIFERIQTLLYIKDQELMLCEELLEEDMPVRSKVNALSDELSVVSQELQALKHEKKAMQKDLERSEEKSALLREKLSMAVKKGKGLVQERENLKKLLDEKNAEIQKLKLQSQQQESALGDCKDQISKLSTDVEQIPKLEADLTTMKDLKDQLEQFLVESNNMLQRVVESIDGIVLPIDSTFKEPVEKVQWFVGFLNECQVAKKHVEEQVEKLKMEAGTLSSNLAEANTAKESVEEALSIAENNLYRLSEEKRELEVGKTNAEQELQKALEEVSSQVGKLAEVYAVKKSLEDALSEAENKISTLMNEKEDAQLSRAAAETELEKAKEEVSIQSTKLSEAFRTVKSLEDAMSQVETNVSLLSEENNNVKVGRNNLESAMQQLKEEADSQASKLADANSTIKSLEEALLKAENNISELVGEKKNAEEEISALNSKVNACMEELAGTNGSLESRSLELSRHVNNLQLLLKDETLVSLLRRSFETKFESLKDMDLLLEDIKDHFVKMESETLQSYPVTEQDSYVSKFSAGLDNIAIVEMENGEANAEGGDSFESNFRKTVEGFHFRNKILADKVKGFSTSMDEFIAALLTKLRATRDEVVVKIEQMRSLKQEVNNLEMDRQAQENKIAMLENDITILGSVCTDANHELKIEVENNPVELSSVPELKKLNYLLSEAREFSVDAVADHQLGLDGGKYIKTAENLLLAAGNARALIGQFENVRNVLVTAIEDLENKCTETRRNLENAIEERDLKQNKISKLDSDLQSLQNSYQEMRFKLEDYQAKEDKLKDREAEISSLSATAIKDLENKLTETRITLENAVGERDFNQNKISKLESDLQSLENSYQEMRFNLEDYQAKEDKLKDREEEILSLRSTLSMKEKEAKDTFLSASQVKSLHDKLNDIDVPFAEFKVGDTECCDSDHAKKLFYIIDSVASMQHQMNLLSHDNEELQSTLEDQVRQIEHLQEEVEEHIRDKQDSEKMKSELLEIELGLENIIQKLGGNDLVGDQKSTGVRELLPVLEKLVMAVILESENSKSKAQELGAKLFGSQKVMDELSTKVKLLEDSNQSRSASASPEGSQERSIFEAPSLPNRSEITEIEDVSPVVKKAVAPAPTAAHVRTLRKGSNDQLAINIDSESVRLIKTEETDEDKGHVFKPLNTSGLIPVQGKMIADRLDGIWVSGGRALMSRPRARLGLVAYWLFLHMWLMGTILSQQSM</sequence>
<comment type="caution">
    <text evidence="1">The sequence shown here is derived from an EMBL/GenBank/DDBJ whole genome shotgun (WGS) entry which is preliminary data.</text>
</comment>
<accession>A0ACC0I6R7</accession>
<protein>
    <submittedName>
        <fullName evidence="1">Uncharacterized protein</fullName>
    </submittedName>
</protein>
<dbReference type="Proteomes" id="UP001060215">
    <property type="component" value="Chromosome 6"/>
</dbReference>
<reference evidence="1 2" key="1">
    <citation type="journal article" date="2022" name="Plant J.">
        <title>Chromosome-level genome of Camellia lanceoleosa provides a valuable resource for understanding genome evolution and self-incompatibility.</title>
        <authorList>
            <person name="Gong W."/>
            <person name="Xiao S."/>
            <person name="Wang L."/>
            <person name="Liao Z."/>
            <person name="Chang Y."/>
            <person name="Mo W."/>
            <person name="Hu G."/>
            <person name="Li W."/>
            <person name="Zhao G."/>
            <person name="Zhu H."/>
            <person name="Hu X."/>
            <person name="Ji K."/>
            <person name="Xiang X."/>
            <person name="Song Q."/>
            <person name="Yuan D."/>
            <person name="Jin S."/>
            <person name="Zhang L."/>
        </authorList>
    </citation>
    <scope>NUCLEOTIDE SEQUENCE [LARGE SCALE GENOMIC DNA]</scope>
    <source>
        <strain evidence="1">SQ_2022a</strain>
    </source>
</reference>
<gene>
    <name evidence="1" type="ORF">LOK49_LG03G00172</name>
</gene>
<name>A0ACC0I6R7_9ERIC</name>
<evidence type="ECO:0000313" key="2">
    <source>
        <dbReference type="Proteomes" id="UP001060215"/>
    </source>
</evidence>